<dbReference type="Gene3D" id="1.25.40.10">
    <property type="entry name" value="Tetratricopeptide repeat domain"/>
    <property type="match status" value="1"/>
</dbReference>
<organism evidence="2 3">
    <name type="scientific">Calocera cornea HHB12733</name>
    <dbReference type="NCBI Taxonomy" id="1353952"/>
    <lineage>
        <taxon>Eukaryota</taxon>
        <taxon>Fungi</taxon>
        <taxon>Dikarya</taxon>
        <taxon>Basidiomycota</taxon>
        <taxon>Agaricomycotina</taxon>
        <taxon>Dacrymycetes</taxon>
        <taxon>Dacrymycetales</taxon>
        <taxon>Dacrymycetaceae</taxon>
        <taxon>Calocera</taxon>
    </lineage>
</organism>
<evidence type="ECO:0000313" key="3">
    <source>
        <dbReference type="Proteomes" id="UP000076842"/>
    </source>
</evidence>
<dbReference type="PANTHER" id="PTHR47691:SF3">
    <property type="entry name" value="HTH-TYPE TRANSCRIPTIONAL REGULATOR RV0890C-RELATED"/>
    <property type="match status" value="1"/>
</dbReference>
<dbReference type="Proteomes" id="UP000076842">
    <property type="component" value="Unassembled WGS sequence"/>
</dbReference>
<dbReference type="EMBL" id="KV424166">
    <property type="protein sequence ID" value="KZT50516.1"/>
    <property type="molecule type" value="Genomic_DNA"/>
</dbReference>
<dbReference type="STRING" id="1353952.A0A165CAZ6"/>
<evidence type="ECO:0008006" key="4">
    <source>
        <dbReference type="Google" id="ProtNLM"/>
    </source>
</evidence>
<feature type="region of interest" description="Disordered" evidence="1">
    <location>
        <begin position="1"/>
        <end position="24"/>
    </location>
</feature>
<accession>A0A165CAZ6</accession>
<name>A0A165CAZ6_9BASI</name>
<evidence type="ECO:0000256" key="1">
    <source>
        <dbReference type="SAM" id="MobiDB-lite"/>
    </source>
</evidence>
<dbReference type="SUPFAM" id="SSF52540">
    <property type="entry name" value="P-loop containing nucleoside triphosphate hydrolases"/>
    <property type="match status" value="1"/>
</dbReference>
<dbReference type="OrthoDB" id="431454at2759"/>
<dbReference type="AlphaFoldDB" id="A0A165CAZ6"/>
<dbReference type="InParanoid" id="A0A165CAZ6"/>
<gene>
    <name evidence="2" type="ORF">CALCODRAFT_183556</name>
</gene>
<reference evidence="2 3" key="1">
    <citation type="journal article" date="2016" name="Mol. Biol. Evol.">
        <title>Comparative Genomics of Early-Diverging Mushroom-Forming Fungi Provides Insights into the Origins of Lignocellulose Decay Capabilities.</title>
        <authorList>
            <person name="Nagy L.G."/>
            <person name="Riley R."/>
            <person name="Tritt A."/>
            <person name="Adam C."/>
            <person name="Daum C."/>
            <person name="Floudas D."/>
            <person name="Sun H."/>
            <person name="Yadav J.S."/>
            <person name="Pangilinan J."/>
            <person name="Larsson K.H."/>
            <person name="Matsuura K."/>
            <person name="Barry K."/>
            <person name="Labutti K."/>
            <person name="Kuo R."/>
            <person name="Ohm R.A."/>
            <person name="Bhattacharya S.S."/>
            <person name="Shirouzu T."/>
            <person name="Yoshinaga Y."/>
            <person name="Martin F.M."/>
            <person name="Grigoriev I.V."/>
            <person name="Hibbett D.S."/>
        </authorList>
    </citation>
    <scope>NUCLEOTIDE SEQUENCE [LARGE SCALE GENOMIC DNA]</scope>
    <source>
        <strain evidence="2 3">HHB12733</strain>
    </source>
</reference>
<dbReference type="InterPro" id="IPR011990">
    <property type="entry name" value="TPR-like_helical_dom_sf"/>
</dbReference>
<evidence type="ECO:0000313" key="2">
    <source>
        <dbReference type="EMBL" id="KZT50516.1"/>
    </source>
</evidence>
<protein>
    <recommendedName>
        <fullName evidence="4">NB-ARC domain-containing protein</fullName>
    </recommendedName>
</protein>
<feature type="compositionally biased region" description="Basic residues" evidence="1">
    <location>
        <begin position="7"/>
        <end position="16"/>
    </location>
</feature>
<feature type="region of interest" description="Disordered" evidence="1">
    <location>
        <begin position="81"/>
        <end position="100"/>
    </location>
</feature>
<dbReference type="PRINTS" id="PR00364">
    <property type="entry name" value="DISEASERSIST"/>
</dbReference>
<dbReference type="PANTHER" id="PTHR47691">
    <property type="entry name" value="REGULATOR-RELATED"/>
    <property type="match status" value="1"/>
</dbReference>
<dbReference type="InterPro" id="IPR027417">
    <property type="entry name" value="P-loop_NTPase"/>
</dbReference>
<dbReference type="SUPFAM" id="SSF48452">
    <property type="entry name" value="TPR-like"/>
    <property type="match status" value="1"/>
</dbReference>
<dbReference type="Gene3D" id="3.40.50.300">
    <property type="entry name" value="P-loop containing nucleotide triphosphate hydrolases"/>
    <property type="match status" value="1"/>
</dbReference>
<proteinExistence type="predicted"/>
<sequence length="1002" mass="108512">MEGGPRLPRRDRRRGKVVSSAWAREGAGDRAGRVDCGASPRTLQATNATVPVELPGTCCIQTSSGQLCFRAWRNALRGSQDVTDHDSPWGGSGLQSPTSRLSTNRGSIAFRIPNSPPLPCCSPINCTHPSSGGRSNTLALLQVDRAIAHVPRTSSCLPFACSPTMEATHQMSGSSLAPKGGLASLSSAFQKLKLGATSVAAPLKHKTEEILLRVSGIYEMIQGQREEYEGLTEQLIFLTTRVIGGAPNDGSISEDMRHALDVLQGICNEIDAELHKHLQTVGEPAVLPAHAAQGMKRLQKKLDKQSHHLTLVGTSDYMRDRGRCSMTIKGYNRRLRPPPKPAIFYGRDEIVQSIVDLLLKGDTCRIALLGPGGIGKTSTVATVLHDTRVEERFQGHLFFFSCEGIISASGIILAVAGALALQHGNGVREALIDFCASCKHVLLVLDNLETVWDSDDQAQVEEFLADCVSIPTMSLIVTMRGAVRPGGVDWNDAILDPLGPLSLEAARSMWIRIAKKSDSRLDELLQLLDGLPLAINLMAHHGQSMTPTELIEAYDQEHTSMLSRGKPSRLTSLEISIELSLSSPTLQREPSARTILSALSILPNGILRTEVGRMLPCISGSGRAVRALMQVGLAHDTAGRLSALAPIRDFIHERYPPVEPCFTELRDYFARLANFAEDLKTATAKKVVDTLRAEYGNVNAVLLRSWCASPGPDIAKLLLRATTNLASFSLTAAYGDSIPLLTISMMVLTQLGDTEGAADGAMAMAKCLCMLNRYDDAFEKLQDAKVTYVAMGNRVGAAHCTKGMGTLLGRKSPYVQGIAKLEDAQAMYKAIGHWEGVADCSWSMGEILRTHHRYGEAMEKLEDAKAMYEAIANPLGVANCAMSIGDTLRRRNHHDEATEKIEQARVTFEAIGARYSEAWCFRYLALVFIDQGQKAEAETMVERAVNLFLEIKRQDEADSCRALLSEVHAIDGSTGPEVAGSVGASSTSIAEAAREGAEWRAC</sequence>
<keyword evidence="3" id="KW-1185">Reference proteome</keyword>